<gene>
    <name evidence="2" type="ORF">VM1G_05335</name>
</gene>
<evidence type="ECO:0000313" key="3">
    <source>
        <dbReference type="Proteomes" id="UP000078559"/>
    </source>
</evidence>
<reference evidence="2" key="1">
    <citation type="submission" date="2014-12" db="EMBL/GenBank/DDBJ databases">
        <title>Genome Sequence of Valsa Canker Pathogens Uncovers a Specific Adaption of Colonization on Woody Bark.</title>
        <authorList>
            <person name="Yin Z."/>
            <person name="Liu H."/>
            <person name="Gao X."/>
            <person name="Li Z."/>
            <person name="Song N."/>
            <person name="Ke X."/>
            <person name="Dai Q."/>
            <person name="Wu Y."/>
            <person name="Sun Y."/>
            <person name="Xu J.-R."/>
            <person name="Kang Z.K."/>
            <person name="Wang L."/>
            <person name="Huang L."/>
        </authorList>
    </citation>
    <scope>NUCLEOTIDE SEQUENCE [LARGE SCALE GENOMIC DNA]</scope>
    <source>
        <strain evidence="2">03-8</strain>
    </source>
</reference>
<keyword evidence="2" id="KW-0560">Oxidoreductase</keyword>
<dbReference type="InterPro" id="IPR013096">
    <property type="entry name" value="Cupin_2"/>
</dbReference>
<dbReference type="EMBL" id="CM003102">
    <property type="protein sequence ID" value="KUI69975.1"/>
    <property type="molecule type" value="Genomic_DNA"/>
</dbReference>
<protein>
    <submittedName>
        <fullName evidence="2">Acireductone dioxygenase</fullName>
    </submittedName>
</protein>
<dbReference type="SMR" id="A0A194W1S1"/>
<dbReference type="CDD" id="cd02208">
    <property type="entry name" value="cupin_RmlC-like"/>
    <property type="match status" value="1"/>
</dbReference>
<dbReference type="SUPFAM" id="SSF51182">
    <property type="entry name" value="RmlC-like cupins"/>
    <property type="match status" value="1"/>
</dbReference>
<dbReference type="AlphaFoldDB" id="A0A194W1S1"/>
<accession>A0A194W1S1</accession>
<dbReference type="Pfam" id="PF07883">
    <property type="entry name" value="Cupin_2"/>
    <property type="match status" value="1"/>
</dbReference>
<proteinExistence type="predicted"/>
<name>A0A194W1S1_CYTMA</name>
<evidence type="ECO:0000313" key="2">
    <source>
        <dbReference type="EMBL" id="KUI69975.1"/>
    </source>
</evidence>
<dbReference type="Gene3D" id="2.60.120.10">
    <property type="entry name" value="Jelly Rolls"/>
    <property type="match status" value="1"/>
</dbReference>
<keyword evidence="3" id="KW-1185">Reference proteome</keyword>
<dbReference type="GO" id="GO:0051213">
    <property type="term" value="F:dioxygenase activity"/>
    <property type="evidence" value="ECO:0007669"/>
    <property type="project" value="UniProtKB-KW"/>
</dbReference>
<dbReference type="InterPro" id="IPR011051">
    <property type="entry name" value="RmlC_Cupin_sf"/>
</dbReference>
<dbReference type="InterPro" id="IPR014710">
    <property type="entry name" value="RmlC-like_jellyroll"/>
</dbReference>
<organism evidence="2 3">
    <name type="scientific">Cytospora mali</name>
    <name type="common">Apple Valsa canker fungus</name>
    <name type="synonym">Valsa mali</name>
    <dbReference type="NCBI Taxonomy" id="578113"/>
    <lineage>
        <taxon>Eukaryota</taxon>
        <taxon>Fungi</taxon>
        <taxon>Dikarya</taxon>
        <taxon>Ascomycota</taxon>
        <taxon>Pezizomycotina</taxon>
        <taxon>Sordariomycetes</taxon>
        <taxon>Sordariomycetidae</taxon>
        <taxon>Diaporthales</taxon>
        <taxon>Cytosporaceae</taxon>
        <taxon>Cytospora</taxon>
    </lineage>
</organism>
<dbReference type="Proteomes" id="UP000078559">
    <property type="component" value="Chromosome 5"/>
</dbReference>
<keyword evidence="2" id="KW-0223">Dioxygenase</keyword>
<evidence type="ECO:0000259" key="1">
    <source>
        <dbReference type="Pfam" id="PF07883"/>
    </source>
</evidence>
<dbReference type="OrthoDB" id="3511549at2759"/>
<feature type="domain" description="Cupin type-2" evidence="1">
    <location>
        <begin position="47"/>
        <end position="118"/>
    </location>
</feature>
<sequence>MPQQDRETPRPVHLCRAEQVSTGHGQTEGMIRQSAIVDKSPSICGTLMRAQPHSSSAVHHHGTQDTIVYAVSGIGAIASLDDEGNEQKQILSPGDWALIPANREHKEVNDGDEEVVWVIHTVNIPGSSPSPEDTIKSQVSWTPTQGDEPCSGLKSYVRDDGNGHIGFYFCEHCGCMTHWALTEKGLAFIRERAAKQGLEAPAPSVGINCRMLSPRLIEGVERRAGKDGDF</sequence>